<sequence>MNRRTLLITLASLPVLRAAAAPEPDQVPESNRASESDQTPPVVFDPVLPGRTLSFPSDHGAHPGFRTEWWYATGWLTLPDGSPLGFQSTFFRVRTGIGEHNPSAFAPRQLILAHAAIADPRLGRLRHDQRAARVGLGRAGCATGQTGVWVGDWRFEQDADRYRARIDGDGFGYDLTLVPDGPPMLNGAAGFSRKAPDPSNASYYYSRPHLQVSGTVTLDGRRQAVTGLAWLDHEWSSEYLPPGAKGWDWMALNLNDGSALMAFRMRGAAGQSIWSAATLRPAGGAAEALPPDAVAFEPLRRWRSPRTGIEYPIEWRVRIGTRTLRLAPLMDDQELDSRRSTGTVYWEGAVRAQEDGREVGRGYLEMTGYGETIRVG</sequence>
<dbReference type="PANTHER" id="PTHR38591">
    <property type="entry name" value="HYDROLASE"/>
    <property type="match status" value="1"/>
</dbReference>
<dbReference type="RefSeq" id="WP_100918349.1">
    <property type="nucleotide sequence ID" value="NZ_CP020370.1"/>
</dbReference>
<feature type="region of interest" description="Disordered" evidence="1">
    <location>
        <begin position="21"/>
        <end position="43"/>
    </location>
</feature>
<name>A0A2K8U696_9GAMM</name>
<dbReference type="InterPro" id="IPR010791">
    <property type="entry name" value="AttH_dom"/>
</dbReference>
<gene>
    <name evidence="4" type="ORF">THSYN_06025</name>
</gene>
<feature type="compositionally biased region" description="Polar residues" evidence="1">
    <location>
        <begin position="28"/>
        <end position="39"/>
    </location>
</feature>
<organism evidence="4 5">
    <name type="scientific">Candidatus Thiodictyon syntrophicum</name>
    <dbReference type="NCBI Taxonomy" id="1166950"/>
    <lineage>
        <taxon>Bacteria</taxon>
        <taxon>Pseudomonadati</taxon>
        <taxon>Pseudomonadota</taxon>
        <taxon>Gammaproteobacteria</taxon>
        <taxon>Chromatiales</taxon>
        <taxon>Chromatiaceae</taxon>
        <taxon>Thiodictyon</taxon>
    </lineage>
</organism>
<dbReference type="Gene3D" id="2.40.370.10">
    <property type="entry name" value="AttH-like domain"/>
    <property type="match status" value="2"/>
</dbReference>
<dbReference type="Pfam" id="PF17186">
    <property type="entry name" value="Lipocalin_9"/>
    <property type="match status" value="1"/>
</dbReference>
<feature type="chain" id="PRO_5014784828" evidence="2">
    <location>
        <begin position="21"/>
        <end position="376"/>
    </location>
</feature>
<dbReference type="Proteomes" id="UP000232638">
    <property type="component" value="Chromosome"/>
</dbReference>
<dbReference type="EMBL" id="CP020370">
    <property type="protein sequence ID" value="AUB80551.1"/>
    <property type="molecule type" value="Genomic_DNA"/>
</dbReference>
<evidence type="ECO:0000259" key="3">
    <source>
        <dbReference type="Pfam" id="PF07143"/>
    </source>
</evidence>
<dbReference type="OrthoDB" id="9770826at2"/>
<reference evidence="4 5" key="1">
    <citation type="submission" date="2017-03" db="EMBL/GenBank/DDBJ databases">
        <title>Complete genome sequence of Candidatus 'Thiodictyon syntrophicum' sp. nov. strain Cad16T, a photolithoautotroph purple sulfur bacterium isolated from an alpine meromictic lake.</title>
        <authorList>
            <person name="Luedin S.M."/>
            <person name="Pothier J.F."/>
            <person name="Danza F."/>
            <person name="Storelli N."/>
            <person name="Wittwer M."/>
            <person name="Tonolla M."/>
        </authorList>
    </citation>
    <scope>NUCLEOTIDE SEQUENCE [LARGE SCALE GENOMIC DNA]</scope>
    <source>
        <strain evidence="4 5">Cad16T</strain>
    </source>
</reference>
<evidence type="ECO:0000256" key="1">
    <source>
        <dbReference type="SAM" id="MobiDB-lite"/>
    </source>
</evidence>
<feature type="signal peptide" evidence="2">
    <location>
        <begin position="1"/>
        <end position="20"/>
    </location>
</feature>
<keyword evidence="5" id="KW-1185">Reference proteome</keyword>
<dbReference type="AlphaFoldDB" id="A0A2K8U696"/>
<evidence type="ECO:0000313" key="4">
    <source>
        <dbReference type="EMBL" id="AUB80551.1"/>
    </source>
</evidence>
<evidence type="ECO:0000313" key="5">
    <source>
        <dbReference type="Proteomes" id="UP000232638"/>
    </source>
</evidence>
<dbReference type="SUPFAM" id="SSF159245">
    <property type="entry name" value="AttH-like"/>
    <property type="match status" value="1"/>
</dbReference>
<proteinExistence type="predicted"/>
<keyword evidence="2" id="KW-0732">Signal</keyword>
<dbReference type="Pfam" id="PF07143">
    <property type="entry name" value="CrtC"/>
    <property type="match status" value="1"/>
</dbReference>
<dbReference type="KEGG" id="tsy:THSYN_06025"/>
<dbReference type="InterPro" id="IPR023374">
    <property type="entry name" value="AttH-like_dom_sf"/>
</dbReference>
<evidence type="ECO:0000256" key="2">
    <source>
        <dbReference type="SAM" id="SignalP"/>
    </source>
</evidence>
<feature type="domain" description="AttH" evidence="3">
    <location>
        <begin position="67"/>
        <end position="237"/>
    </location>
</feature>
<accession>A0A2K8U696</accession>
<dbReference type="PANTHER" id="PTHR38591:SF1">
    <property type="entry name" value="BLL1000 PROTEIN"/>
    <property type="match status" value="1"/>
</dbReference>
<protein>
    <submittedName>
        <fullName evidence="4">Carotenoid 1,2-hydratase</fullName>
    </submittedName>
</protein>